<dbReference type="EMBL" id="CAJOBC010084227">
    <property type="protein sequence ID" value="CAF4313834.1"/>
    <property type="molecule type" value="Genomic_DNA"/>
</dbReference>
<feature type="domain" description="Reverse transcriptase" evidence="1">
    <location>
        <begin position="80"/>
        <end position="320"/>
    </location>
</feature>
<dbReference type="InterPro" id="IPR000477">
    <property type="entry name" value="RT_dom"/>
</dbReference>
<accession>A0A815NXL9</accession>
<evidence type="ECO:0000313" key="3">
    <source>
        <dbReference type="EMBL" id="CAF1436444.1"/>
    </source>
</evidence>
<dbReference type="PROSITE" id="PS50878">
    <property type="entry name" value="RT_POL"/>
    <property type="match status" value="1"/>
</dbReference>
<dbReference type="AlphaFoldDB" id="A0A815NXL9"/>
<dbReference type="Proteomes" id="UP000663829">
    <property type="component" value="Unassembled WGS sequence"/>
</dbReference>
<dbReference type="EMBL" id="CAJNOQ010018787">
    <property type="protein sequence ID" value="CAF1436444.1"/>
    <property type="molecule type" value="Genomic_DNA"/>
</dbReference>
<dbReference type="PANTHER" id="PTHR21301:SF10">
    <property type="entry name" value="REVERSE TRANSCRIPTASE DOMAIN-CONTAINING PROTEIN"/>
    <property type="match status" value="1"/>
</dbReference>
<sequence>MIGTLRNLSNDKSIHISRADKGRAVVILDKVDYIMKMESNLNDTNTFKVIEMDPTLKKEDKLQQKHLKLRNSGFITDTEYRYAHPVGSGPWKAYGLTKIHKKDLPLRPIVAVYSTFNYKLSKLLAKKLDHLRISPTIINDTFKFVDEIHSLRFYHDEIKLVSFDIISLFTKVPLDRTIELILEKMYGKPHTCTCSTKKKDDWCDNCKNRYELKSLLELATKDSHFIFNGKIYCQLQGIAMGCPLGSLFADVYINYLETKLKQRLVANAVLYWKRFVDDSFVIVKKDADIHKLLEILNSFDLAIQFTVEWRIMALFHSWIY</sequence>
<evidence type="ECO:0000313" key="5">
    <source>
        <dbReference type="EMBL" id="CAF4313834.1"/>
    </source>
</evidence>
<dbReference type="Proteomes" id="UP000677228">
    <property type="component" value="Unassembled WGS sequence"/>
</dbReference>
<protein>
    <recommendedName>
        <fullName evidence="1">Reverse transcriptase domain-containing protein</fullName>
    </recommendedName>
</protein>
<keyword evidence="6" id="KW-1185">Reference proteome</keyword>
<dbReference type="EMBL" id="CAJOBA010046593">
    <property type="protein sequence ID" value="CAF4191336.1"/>
    <property type="molecule type" value="Genomic_DNA"/>
</dbReference>
<dbReference type="InterPro" id="IPR043502">
    <property type="entry name" value="DNA/RNA_pol_sf"/>
</dbReference>
<evidence type="ECO:0000259" key="1">
    <source>
        <dbReference type="PROSITE" id="PS50878"/>
    </source>
</evidence>
<dbReference type="PANTHER" id="PTHR21301">
    <property type="entry name" value="REVERSE TRANSCRIPTASE"/>
    <property type="match status" value="1"/>
</dbReference>
<evidence type="ECO:0000313" key="2">
    <source>
        <dbReference type="EMBL" id="CAF1383019.1"/>
    </source>
</evidence>
<evidence type="ECO:0000313" key="6">
    <source>
        <dbReference type="Proteomes" id="UP000663829"/>
    </source>
</evidence>
<gene>
    <name evidence="3" type="ORF">GPM918_LOCUS34205</name>
    <name evidence="2" type="ORF">OVA965_LOCUS32199</name>
    <name evidence="5" type="ORF">SRO942_LOCUS34902</name>
    <name evidence="4" type="ORF">TMI583_LOCUS33055</name>
</gene>
<name>A0A815NXL9_9BILA</name>
<evidence type="ECO:0000313" key="4">
    <source>
        <dbReference type="EMBL" id="CAF4191336.1"/>
    </source>
</evidence>
<dbReference type="Proteomes" id="UP000681722">
    <property type="component" value="Unassembled WGS sequence"/>
</dbReference>
<organism evidence="3 6">
    <name type="scientific">Didymodactylos carnosus</name>
    <dbReference type="NCBI Taxonomy" id="1234261"/>
    <lineage>
        <taxon>Eukaryota</taxon>
        <taxon>Metazoa</taxon>
        <taxon>Spiralia</taxon>
        <taxon>Gnathifera</taxon>
        <taxon>Rotifera</taxon>
        <taxon>Eurotatoria</taxon>
        <taxon>Bdelloidea</taxon>
        <taxon>Philodinida</taxon>
        <taxon>Philodinidae</taxon>
        <taxon>Didymodactylos</taxon>
    </lineage>
</organism>
<comment type="caution">
    <text evidence="3">The sequence shown here is derived from an EMBL/GenBank/DDBJ whole genome shotgun (WGS) entry which is preliminary data.</text>
</comment>
<proteinExistence type="predicted"/>
<dbReference type="Proteomes" id="UP000682733">
    <property type="component" value="Unassembled WGS sequence"/>
</dbReference>
<dbReference type="OrthoDB" id="10058907at2759"/>
<dbReference type="EMBL" id="CAJNOK010024898">
    <property type="protein sequence ID" value="CAF1383019.1"/>
    <property type="molecule type" value="Genomic_DNA"/>
</dbReference>
<reference evidence="3" key="1">
    <citation type="submission" date="2021-02" db="EMBL/GenBank/DDBJ databases">
        <authorList>
            <person name="Nowell W R."/>
        </authorList>
    </citation>
    <scope>NUCLEOTIDE SEQUENCE</scope>
</reference>
<dbReference type="SUPFAM" id="SSF56672">
    <property type="entry name" value="DNA/RNA polymerases"/>
    <property type="match status" value="1"/>
</dbReference>